<dbReference type="EMBL" id="OU503036">
    <property type="protein sequence ID" value="CAI9754721.1"/>
    <property type="molecule type" value="Genomic_DNA"/>
</dbReference>
<reference evidence="1" key="1">
    <citation type="submission" date="2023-05" db="EMBL/GenBank/DDBJ databases">
        <authorList>
            <person name="Huff M."/>
        </authorList>
    </citation>
    <scope>NUCLEOTIDE SEQUENCE</scope>
</reference>
<accession>A0AAD2DKK0</accession>
<proteinExistence type="predicted"/>
<gene>
    <name evidence="1" type="ORF">FPE_LOCUS2152</name>
</gene>
<organism evidence="1 2">
    <name type="scientific">Fraxinus pennsylvanica</name>
    <dbReference type="NCBI Taxonomy" id="56036"/>
    <lineage>
        <taxon>Eukaryota</taxon>
        <taxon>Viridiplantae</taxon>
        <taxon>Streptophyta</taxon>
        <taxon>Embryophyta</taxon>
        <taxon>Tracheophyta</taxon>
        <taxon>Spermatophyta</taxon>
        <taxon>Magnoliopsida</taxon>
        <taxon>eudicotyledons</taxon>
        <taxon>Gunneridae</taxon>
        <taxon>Pentapetalae</taxon>
        <taxon>asterids</taxon>
        <taxon>lamiids</taxon>
        <taxon>Lamiales</taxon>
        <taxon>Oleaceae</taxon>
        <taxon>Oleeae</taxon>
        <taxon>Fraxinus</taxon>
    </lineage>
</organism>
<keyword evidence="2" id="KW-1185">Reference proteome</keyword>
<protein>
    <submittedName>
        <fullName evidence="1">Uncharacterized protein</fullName>
    </submittedName>
</protein>
<name>A0AAD2DKK0_9LAMI</name>
<evidence type="ECO:0000313" key="2">
    <source>
        <dbReference type="Proteomes" id="UP000834106"/>
    </source>
</evidence>
<evidence type="ECO:0000313" key="1">
    <source>
        <dbReference type="EMBL" id="CAI9754721.1"/>
    </source>
</evidence>
<sequence>MYFSSLKYGKTWRAREHALEVVMDNPDQSYRKLPMFTNEFMEKNPRSKTGIEVDTSGHFRYAFMALRACIQGWTNVVKCMSSALFNPLTTSFEFLLDFETGTWLPLSWCLHSFFRLSSSIR</sequence>
<dbReference type="Proteomes" id="UP000834106">
    <property type="component" value="Chromosome 1"/>
</dbReference>
<dbReference type="AlphaFoldDB" id="A0AAD2DKK0"/>